<evidence type="ECO:0000256" key="3">
    <source>
        <dbReference type="ARBA" id="ARBA00022692"/>
    </source>
</evidence>
<feature type="transmembrane region" description="Helical" evidence="6">
    <location>
        <begin position="158"/>
        <end position="182"/>
    </location>
</feature>
<feature type="transmembrane region" description="Helical" evidence="6">
    <location>
        <begin position="42"/>
        <end position="65"/>
    </location>
</feature>
<dbReference type="AlphaFoldDB" id="A0A2V1IPY9"/>
<protein>
    <submittedName>
        <fullName evidence="7">Polysaccharide biosynthesis protein</fullName>
    </submittedName>
</protein>
<name>A0A2V1IPY9_9BACT</name>
<evidence type="ECO:0000256" key="5">
    <source>
        <dbReference type="ARBA" id="ARBA00023136"/>
    </source>
</evidence>
<feature type="transmembrane region" description="Helical" evidence="6">
    <location>
        <begin position="471"/>
        <end position="491"/>
    </location>
</feature>
<dbReference type="GO" id="GO:0015297">
    <property type="term" value="F:antiporter activity"/>
    <property type="evidence" value="ECO:0007669"/>
    <property type="project" value="InterPro"/>
</dbReference>
<feature type="transmembrane region" description="Helical" evidence="6">
    <location>
        <begin position="12"/>
        <end position="30"/>
    </location>
</feature>
<keyword evidence="8" id="KW-1185">Reference proteome</keyword>
<evidence type="ECO:0000256" key="1">
    <source>
        <dbReference type="ARBA" id="ARBA00004651"/>
    </source>
</evidence>
<evidence type="ECO:0000313" key="7">
    <source>
        <dbReference type="EMBL" id="PWB02508.1"/>
    </source>
</evidence>
<feature type="transmembrane region" description="Helical" evidence="6">
    <location>
        <begin position="435"/>
        <end position="459"/>
    </location>
</feature>
<evidence type="ECO:0000313" key="8">
    <source>
        <dbReference type="Proteomes" id="UP000244905"/>
    </source>
</evidence>
<dbReference type="Pfam" id="PF01554">
    <property type="entry name" value="MatE"/>
    <property type="match status" value="1"/>
</dbReference>
<keyword evidence="3 6" id="KW-0812">Transmembrane</keyword>
<reference evidence="8" key="1">
    <citation type="submission" date="2018-02" db="EMBL/GenBank/DDBJ databases">
        <authorList>
            <person name="Clavel T."/>
            <person name="Strowig T."/>
        </authorList>
    </citation>
    <scope>NUCLEOTIDE SEQUENCE [LARGE SCALE GENOMIC DNA]</scope>
    <source>
        <strain evidence="8">DSM 103720</strain>
    </source>
</reference>
<gene>
    <name evidence="7" type="ORF">C5O23_06615</name>
</gene>
<sequence length="516" mass="58775">MDSGKKKIAINTAYMYIRTFLAVIVSLFTSRIILEKLGVEDYGIYIEVGGIVGLLGFMNGVLANGTGRFITFELGRNEFDRLKRTFSSMLTAHLLLALVVIVIMGFVGWWLIGHKLDIPANRLDAAYYVLCLSLFTTIFTLTQVPYTSLLIAHERMSVVAYWALFNTFAKLGILYLLAIMPFDKLEVYATLLMLISLTEMVGNRIYCVRKFKESRVSLGLDKDILRPIFSYSSWSILTSCTLMLNGQGVVMLLGMFFSPAIVAARAISLQINQMSDFFVNGFRTAVNPQIIKRYAAGDFIGSKHLLLESTQLSFYLMMIVTIPIFFCCDDFLKVWLKTVPDYTTIFLKIVLFQTLFNVFNTSFYQAINANGNLKRNAIMSAGLSFLQFPIIYLLFRYGASPIAQSWVALITYFIMGTFLKPYLLVNQVNYQYKEIYEIVICCFKVLGISLSLPLILGYVVHWDFGSPWINLILKSCIIFIWCCMVVFYCGLTKNMRMQVVRMIMSKLGQKKHQLES</sequence>
<evidence type="ECO:0000256" key="6">
    <source>
        <dbReference type="SAM" id="Phobius"/>
    </source>
</evidence>
<evidence type="ECO:0000256" key="2">
    <source>
        <dbReference type="ARBA" id="ARBA00022475"/>
    </source>
</evidence>
<feature type="transmembrane region" description="Helical" evidence="6">
    <location>
        <begin position="342"/>
        <end position="364"/>
    </location>
</feature>
<dbReference type="PANTHER" id="PTHR30250:SF26">
    <property type="entry name" value="PSMA PROTEIN"/>
    <property type="match status" value="1"/>
</dbReference>
<keyword evidence="5 6" id="KW-0472">Membrane</keyword>
<feature type="transmembrane region" description="Helical" evidence="6">
    <location>
        <begin position="401"/>
        <end position="423"/>
    </location>
</feature>
<keyword evidence="4 6" id="KW-1133">Transmembrane helix</keyword>
<dbReference type="RefSeq" id="WP_107032165.1">
    <property type="nucleotide sequence ID" value="NZ_CAPDHO010000004.1"/>
</dbReference>
<feature type="transmembrane region" description="Helical" evidence="6">
    <location>
        <begin position="312"/>
        <end position="336"/>
    </location>
</feature>
<keyword evidence="2" id="KW-1003">Cell membrane</keyword>
<feature type="transmembrane region" description="Helical" evidence="6">
    <location>
        <begin position="250"/>
        <end position="267"/>
    </location>
</feature>
<dbReference type="GO" id="GO:0042910">
    <property type="term" value="F:xenobiotic transmembrane transporter activity"/>
    <property type="evidence" value="ECO:0007669"/>
    <property type="project" value="InterPro"/>
</dbReference>
<accession>A0A2V1IPY9</accession>
<organism evidence="7 8">
    <name type="scientific">Duncaniella muris</name>
    <dbReference type="NCBI Taxonomy" id="2094150"/>
    <lineage>
        <taxon>Bacteria</taxon>
        <taxon>Pseudomonadati</taxon>
        <taxon>Bacteroidota</taxon>
        <taxon>Bacteroidia</taxon>
        <taxon>Bacteroidales</taxon>
        <taxon>Muribaculaceae</taxon>
        <taxon>Duncaniella</taxon>
    </lineage>
</organism>
<dbReference type="PANTHER" id="PTHR30250">
    <property type="entry name" value="PST FAMILY PREDICTED COLANIC ACID TRANSPORTER"/>
    <property type="match status" value="1"/>
</dbReference>
<comment type="caution">
    <text evidence="7">The sequence shown here is derived from an EMBL/GenBank/DDBJ whole genome shotgun (WGS) entry which is preliminary data.</text>
</comment>
<feature type="transmembrane region" description="Helical" evidence="6">
    <location>
        <begin position="86"/>
        <end position="113"/>
    </location>
</feature>
<dbReference type="Proteomes" id="UP000244905">
    <property type="component" value="Unassembled WGS sequence"/>
</dbReference>
<dbReference type="InterPro" id="IPR002528">
    <property type="entry name" value="MATE_fam"/>
</dbReference>
<dbReference type="EMBL" id="PUEC01000012">
    <property type="protein sequence ID" value="PWB02508.1"/>
    <property type="molecule type" value="Genomic_DNA"/>
</dbReference>
<comment type="subcellular location">
    <subcellularLocation>
        <location evidence="1">Cell membrane</location>
        <topology evidence="1">Multi-pass membrane protein</topology>
    </subcellularLocation>
</comment>
<feature type="transmembrane region" description="Helical" evidence="6">
    <location>
        <begin position="125"/>
        <end position="146"/>
    </location>
</feature>
<feature type="transmembrane region" description="Helical" evidence="6">
    <location>
        <begin position="376"/>
        <end position="395"/>
    </location>
</feature>
<dbReference type="GeneID" id="82526015"/>
<proteinExistence type="predicted"/>
<dbReference type="GO" id="GO:0005886">
    <property type="term" value="C:plasma membrane"/>
    <property type="evidence" value="ECO:0007669"/>
    <property type="project" value="UniProtKB-SubCell"/>
</dbReference>
<evidence type="ECO:0000256" key="4">
    <source>
        <dbReference type="ARBA" id="ARBA00022989"/>
    </source>
</evidence>
<dbReference type="InterPro" id="IPR050833">
    <property type="entry name" value="Poly_Biosynth_Transport"/>
</dbReference>